<evidence type="ECO:0000256" key="2">
    <source>
        <dbReference type="PIRSR" id="PIRSR602401-1"/>
    </source>
</evidence>
<dbReference type="FunFam" id="1.10.630.10:FF:000163">
    <property type="entry name" value="Geraniol 8-hydroxylase"/>
    <property type="match status" value="1"/>
</dbReference>
<dbReference type="InterPro" id="IPR002401">
    <property type="entry name" value="Cyt_P450_E_grp-I"/>
</dbReference>
<reference evidence="4 5" key="1">
    <citation type="journal article" date="2023" name="Hortic Res">
        <title>Pangenome of water caltrop reveals structural variations and asymmetric subgenome divergence after allopolyploidization.</title>
        <authorList>
            <person name="Zhang X."/>
            <person name="Chen Y."/>
            <person name="Wang L."/>
            <person name="Yuan Y."/>
            <person name="Fang M."/>
            <person name="Shi L."/>
            <person name="Lu R."/>
            <person name="Comes H.P."/>
            <person name="Ma Y."/>
            <person name="Chen Y."/>
            <person name="Huang G."/>
            <person name="Zhou Y."/>
            <person name="Zheng Z."/>
            <person name="Qiu Y."/>
        </authorList>
    </citation>
    <scope>NUCLEOTIDE SEQUENCE [LARGE SCALE GENOMIC DNA]</scope>
    <source>
        <strain evidence="4">F231</strain>
    </source>
</reference>
<dbReference type="InterPro" id="IPR036396">
    <property type="entry name" value="Cyt_P450_sf"/>
</dbReference>
<keyword evidence="2 3" id="KW-0408">Iron</keyword>
<dbReference type="Proteomes" id="UP001346149">
    <property type="component" value="Unassembled WGS sequence"/>
</dbReference>
<keyword evidence="3" id="KW-0560">Oxidoreductase</keyword>
<dbReference type="PROSITE" id="PS00086">
    <property type="entry name" value="CYTOCHROME_P450"/>
    <property type="match status" value="1"/>
</dbReference>
<feature type="binding site" description="axial binding residue" evidence="2">
    <location>
        <position position="281"/>
    </location>
    <ligand>
        <name>heme</name>
        <dbReference type="ChEBI" id="CHEBI:30413"/>
    </ligand>
    <ligandPart>
        <name>Fe</name>
        <dbReference type="ChEBI" id="CHEBI:18248"/>
    </ligandPart>
</feature>
<comment type="caution">
    <text evidence="4">The sequence shown here is derived from an EMBL/GenBank/DDBJ whole genome shotgun (WGS) entry which is preliminary data.</text>
</comment>
<evidence type="ECO:0000313" key="5">
    <source>
        <dbReference type="Proteomes" id="UP001346149"/>
    </source>
</evidence>
<keyword evidence="2 3" id="KW-0349">Heme</keyword>
<dbReference type="Gene3D" id="1.10.630.10">
    <property type="entry name" value="Cytochrome P450"/>
    <property type="match status" value="1"/>
</dbReference>
<dbReference type="EMBL" id="JAXQNO010000006">
    <property type="protein sequence ID" value="KAK4796881.1"/>
    <property type="molecule type" value="Genomic_DNA"/>
</dbReference>
<sequence length="341" mass="38063">MGMCGQTRSPVDIGEAAFATSLNLLGNAVFSMDLADATSKLAKEFKEVVWLIMEEAGKPNIADYFPMLKWLDPQGGRRRMSRYFKRLFALFDRIISERLEGIPVSGSKRKDDLLDILLNLSKDKEDMDLVTMKHLFLILFTAGTDTTSNTLEWAMAELLVNPEKLLKAQVELEEVIVRGKAIVESDIARLPYLQAVMKETFRMHPAVPLLLPRKAGANVQVSGYTIPVGAQIYVNVWAIGRDPTTWENPEELIPERFVDSDIDVKGQNFELLPFGGGRRICPGYPLATRLLHMMLGSLINCFDWKLEDGVSAATIDMGDMFGITLKKAQPLQAVPTPRNSS</sequence>
<dbReference type="PANTHER" id="PTHR47950:SF48">
    <property type="entry name" value="CYTOCHROME P450 FAMILY PROTEIN, EXPRESSED"/>
    <property type="match status" value="1"/>
</dbReference>
<evidence type="ECO:0000313" key="4">
    <source>
        <dbReference type="EMBL" id="KAK4796881.1"/>
    </source>
</evidence>
<keyword evidence="5" id="KW-1185">Reference proteome</keyword>
<dbReference type="GO" id="GO:0004497">
    <property type="term" value="F:monooxygenase activity"/>
    <property type="evidence" value="ECO:0007669"/>
    <property type="project" value="UniProtKB-KW"/>
</dbReference>
<dbReference type="GO" id="GO:0020037">
    <property type="term" value="F:heme binding"/>
    <property type="evidence" value="ECO:0007669"/>
    <property type="project" value="InterPro"/>
</dbReference>
<dbReference type="AlphaFoldDB" id="A0AAN7MKT3"/>
<gene>
    <name evidence="4" type="ORF">SAY86_029207</name>
</gene>
<dbReference type="GO" id="GO:0016705">
    <property type="term" value="F:oxidoreductase activity, acting on paired donors, with incorporation or reduction of molecular oxygen"/>
    <property type="evidence" value="ECO:0007669"/>
    <property type="project" value="InterPro"/>
</dbReference>
<dbReference type="PRINTS" id="PR00385">
    <property type="entry name" value="P450"/>
</dbReference>
<accession>A0AAN7MKT3</accession>
<dbReference type="SUPFAM" id="SSF48264">
    <property type="entry name" value="Cytochrome P450"/>
    <property type="match status" value="1"/>
</dbReference>
<protein>
    <submittedName>
        <fullName evidence="4">Uncharacterized protein</fullName>
    </submittedName>
</protein>
<comment type="cofactor">
    <cofactor evidence="2">
        <name>heme</name>
        <dbReference type="ChEBI" id="CHEBI:30413"/>
    </cofactor>
</comment>
<comment type="similarity">
    <text evidence="1 3">Belongs to the cytochrome P450 family.</text>
</comment>
<dbReference type="Pfam" id="PF00067">
    <property type="entry name" value="p450"/>
    <property type="match status" value="1"/>
</dbReference>
<keyword evidence="2 3" id="KW-0479">Metal-binding</keyword>
<dbReference type="PANTHER" id="PTHR47950">
    <property type="entry name" value="CYTOCHROME P450, FAMILY 76, SUBFAMILY C, POLYPEPTIDE 5-RELATED"/>
    <property type="match status" value="1"/>
</dbReference>
<keyword evidence="3" id="KW-0503">Monooxygenase</keyword>
<name>A0AAN7MKT3_TRANT</name>
<dbReference type="PRINTS" id="PR00463">
    <property type="entry name" value="EP450I"/>
</dbReference>
<dbReference type="GO" id="GO:0005506">
    <property type="term" value="F:iron ion binding"/>
    <property type="evidence" value="ECO:0007669"/>
    <property type="project" value="InterPro"/>
</dbReference>
<proteinExistence type="inferred from homology"/>
<organism evidence="4 5">
    <name type="scientific">Trapa natans</name>
    <name type="common">Water chestnut</name>
    <dbReference type="NCBI Taxonomy" id="22666"/>
    <lineage>
        <taxon>Eukaryota</taxon>
        <taxon>Viridiplantae</taxon>
        <taxon>Streptophyta</taxon>
        <taxon>Embryophyta</taxon>
        <taxon>Tracheophyta</taxon>
        <taxon>Spermatophyta</taxon>
        <taxon>Magnoliopsida</taxon>
        <taxon>eudicotyledons</taxon>
        <taxon>Gunneridae</taxon>
        <taxon>Pentapetalae</taxon>
        <taxon>rosids</taxon>
        <taxon>malvids</taxon>
        <taxon>Myrtales</taxon>
        <taxon>Lythraceae</taxon>
        <taxon>Trapa</taxon>
    </lineage>
</organism>
<dbReference type="InterPro" id="IPR017972">
    <property type="entry name" value="Cyt_P450_CS"/>
</dbReference>
<evidence type="ECO:0000256" key="1">
    <source>
        <dbReference type="ARBA" id="ARBA00010617"/>
    </source>
</evidence>
<evidence type="ECO:0000256" key="3">
    <source>
        <dbReference type="RuleBase" id="RU000461"/>
    </source>
</evidence>
<dbReference type="InterPro" id="IPR001128">
    <property type="entry name" value="Cyt_P450"/>
</dbReference>